<reference evidence="1 2" key="1">
    <citation type="journal article" date="2011" name="BMC Microbiol.">
        <title>Sequencing and Characterization of Pseudomonas aeruginosa phage JG004.</title>
        <authorList>
            <person name="Garbe J."/>
            <person name="Bunk B."/>
            <person name="Rohde M."/>
            <person name="Schobert M."/>
        </authorList>
    </citation>
    <scope>NUCLEOTIDE SEQUENCE [LARGE SCALE GENOMIC DNA]</scope>
    <source>
        <strain evidence="1 2">JG004</strain>
    </source>
</reference>
<dbReference type="RefSeq" id="YP_007002521.1">
    <property type="nucleotide sequence ID" value="NC_019450.1"/>
</dbReference>
<dbReference type="Proteomes" id="UP000008741">
    <property type="component" value="Segment"/>
</dbReference>
<evidence type="ECO:0000313" key="1">
    <source>
        <dbReference type="EMBL" id="ADF58269.1"/>
    </source>
</evidence>
<dbReference type="KEGG" id="vg:14006006"/>
<organism evidence="1 2">
    <name type="scientific">Pseudomonas phage JG004</name>
    <dbReference type="NCBI Taxonomy" id="757342"/>
    <lineage>
        <taxon>Viruses</taxon>
        <taxon>Duplodnaviria</taxon>
        <taxon>Heunggongvirae</taxon>
        <taxon>Uroviricota</taxon>
        <taxon>Caudoviricetes</taxon>
        <taxon>Vandenendeviridae</taxon>
        <taxon>Skurskavirinae</taxon>
        <taxon>Pakpunavirus</taxon>
        <taxon>Pakpunavirus JG004</taxon>
    </lineage>
</organism>
<keyword evidence="2" id="KW-1185">Reference proteome</keyword>
<accession>F4YDI6</accession>
<dbReference type="OrthoDB" id="7944at10239"/>
<proteinExistence type="predicted"/>
<sequence length="233" mass="27707">MFKKLFAWFQKEESNDEPKLLESRAEEFQVEECYDPASRPIKYMSAEQENRLKELEGKIGEPVKAICETFFDWKRWTVYRDWRHAFQSQSESEDVKITDCKTGTTLEWKAVSDTGRAGIIWKDLPLIQHDTRLGLLYQEWMTAEEREYATLMARKAISTLAKKKDHISRVLDRRKERQNYRAGLVDRALMMEKYVGVQEGDEWDTILKEARERLERPIPTEGLTMDWERFTLP</sequence>
<gene>
    <name evidence="1" type="ORF">PJG4_007</name>
</gene>
<dbReference type="GeneID" id="14006006"/>
<dbReference type="EMBL" id="GU988610">
    <property type="protein sequence ID" value="ADF58269.1"/>
    <property type="molecule type" value="Genomic_DNA"/>
</dbReference>
<name>F4YDI6_9CAUD</name>
<protein>
    <submittedName>
        <fullName evidence="1">Uncharacterized protein</fullName>
    </submittedName>
</protein>
<evidence type="ECO:0000313" key="2">
    <source>
        <dbReference type="Proteomes" id="UP000008741"/>
    </source>
</evidence>